<accession>A0ABS8C788</accession>
<sequence length="241" mass="27625">MKWILVAVLMLIHNPLIASTKYSQAQCNELKKQREYIRKRMNAGYGVAEGNWLNERDRELFQTIGLRCNQASSPVSHSPQNTSENIYTPMSTMLSEPAKSALKDMPDWSAQNAIFSGSKAAAWADFYQVPTHCRQKNLSETDFVKCADHKAEQRQQFITKWEKQQHTVVNITPAIEQNDQQIQQATFAILEAYIAENKNLELPSSLTLSVQAESDYQRHFRWFGLSFVVLLAAGGWLIWRK</sequence>
<feature type="signal peptide" evidence="2">
    <location>
        <begin position="1"/>
        <end position="18"/>
    </location>
</feature>
<dbReference type="RefSeq" id="WP_226752276.1">
    <property type="nucleotide sequence ID" value="NZ_JAEINI020000016.1"/>
</dbReference>
<keyword evidence="4" id="KW-1185">Reference proteome</keyword>
<feature type="chain" id="PRO_5047252818" description="Orphan protein" evidence="2">
    <location>
        <begin position="19"/>
        <end position="241"/>
    </location>
</feature>
<keyword evidence="1" id="KW-0472">Membrane</keyword>
<protein>
    <recommendedName>
        <fullName evidence="5">Orphan protein</fullName>
    </recommendedName>
</protein>
<evidence type="ECO:0008006" key="5">
    <source>
        <dbReference type="Google" id="ProtNLM"/>
    </source>
</evidence>
<comment type="caution">
    <text evidence="3">The sequence shown here is derived from an EMBL/GenBank/DDBJ whole genome shotgun (WGS) entry which is preliminary data.</text>
</comment>
<dbReference type="Proteomes" id="UP000633814">
    <property type="component" value="Unassembled WGS sequence"/>
</dbReference>
<evidence type="ECO:0000313" key="4">
    <source>
        <dbReference type="Proteomes" id="UP000633814"/>
    </source>
</evidence>
<evidence type="ECO:0000313" key="3">
    <source>
        <dbReference type="EMBL" id="MCB5228213.1"/>
    </source>
</evidence>
<dbReference type="EMBL" id="JAEINI020000016">
    <property type="protein sequence ID" value="MCB5228213.1"/>
    <property type="molecule type" value="Genomic_DNA"/>
</dbReference>
<evidence type="ECO:0000256" key="1">
    <source>
        <dbReference type="SAM" id="Phobius"/>
    </source>
</evidence>
<keyword evidence="2" id="KW-0732">Signal</keyword>
<organism evidence="3 4">
    <name type="scientific">Alishewanella maricola</name>
    <dbReference type="NCBI Taxonomy" id="2795740"/>
    <lineage>
        <taxon>Bacteria</taxon>
        <taxon>Pseudomonadati</taxon>
        <taxon>Pseudomonadota</taxon>
        <taxon>Gammaproteobacteria</taxon>
        <taxon>Alteromonadales</taxon>
        <taxon>Alteromonadaceae</taxon>
        <taxon>Alishewanella</taxon>
    </lineage>
</organism>
<name>A0ABS8C788_9ALTE</name>
<feature type="transmembrane region" description="Helical" evidence="1">
    <location>
        <begin position="220"/>
        <end position="239"/>
    </location>
</feature>
<reference evidence="3 4" key="1">
    <citation type="submission" date="2021-10" db="EMBL/GenBank/DDBJ databases">
        <title>Alishewanella koreense sp. nov. isolated from seawater of southwestern coast in South Korea and the proposal for the reclassification of Rheinheimera perlucida and Rheinheimera tuosuensis as Arsukibacterium perlucida and Arsukibacterium tuosuensis.</title>
        <authorList>
            <person name="Kim K.H."/>
            <person name="Ruan W."/>
            <person name="Kim K.R."/>
            <person name="Baek J.H."/>
            <person name="Jeon C.O."/>
        </authorList>
    </citation>
    <scope>NUCLEOTIDE SEQUENCE [LARGE SCALE GENOMIC DNA]</scope>
    <source>
        <strain evidence="3 4">16-MA</strain>
    </source>
</reference>
<gene>
    <name evidence="3" type="ORF">JAO78_015490</name>
</gene>
<proteinExistence type="predicted"/>
<evidence type="ECO:0000256" key="2">
    <source>
        <dbReference type="SAM" id="SignalP"/>
    </source>
</evidence>
<keyword evidence="1" id="KW-1133">Transmembrane helix</keyword>
<keyword evidence="1" id="KW-0812">Transmembrane</keyword>